<sequence length="81" mass="8673">MNLDTLGRAQDESAMQAISEIFREACLTVIGADCTGVTNNTPAILNRSGRGSFTMPFKQLKAQVQEMGQPVTTARTGVINV</sequence>
<gene>
    <name evidence="1" type="ORF">Q8Y70_20670</name>
</gene>
<dbReference type="Proteomes" id="UP001302368">
    <property type="component" value="Chromosome"/>
</dbReference>
<keyword evidence="2" id="KW-1185">Reference proteome</keyword>
<name>A0ABZ0MN91_9ENTR</name>
<proteinExistence type="predicted"/>
<organism evidence="1 2">
    <name type="scientific">Kosakonia sacchari</name>
    <dbReference type="NCBI Taxonomy" id="1158459"/>
    <lineage>
        <taxon>Bacteria</taxon>
        <taxon>Pseudomonadati</taxon>
        <taxon>Pseudomonadota</taxon>
        <taxon>Gammaproteobacteria</taxon>
        <taxon>Enterobacterales</taxon>
        <taxon>Enterobacteriaceae</taxon>
        <taxon>Kosakonia</taxon>
    </lineage>
</organism>
<protein>
    <submittedName>
        <fullName evidence="1">Uncharacterized protein</fullName>
    </submittedName>
</protein>
<accession>A0ABZ0MN91</accession>
<dbReference type="RefSeq" id="WP_064372633.1">
    <property type="nucleotide sequence ID" value="NZ_CP137744.1"/>
</dbReference>
<reference evidence="1 2" key="1">
    <citation type="submission" date="2023-10" db="EMBL/GenBank/DDBJ databases">
        <title>Genome sequencing of the isolated polysaccharide-producing bacterium Kosakonia sacchari KS2022.</title>
        <authorList>
            <person name="Yi X."/>
        </authorList>
    </citation>
    <scope>NUCLEOTIDE SEQUENCE [LARGE SCALE GENOMIC DNA]</scope>
    <source>
        <strain evidence="1 2">KS2022</strain>
    </source>
</reference>
<dbReference type="EMBL" id="CP137744">
    <property type="protein sequence ID" value="WOZ76962.1"/>
    <property type="molecule type" value="Genomic_DNA"/>
</dbReference>
<evidence type="ECO:0000313" key="1">
    <source>
        <dbReference type="EMBL" id="WOZ76962.1"/>
    </source>
</evidence>
<evidence type="ECO:0000313" key="2">
    <source>
        <dbReference type="Proteomes" id="UP001302368"/>
    </source>
</evidence>